<protein>
    <submittedName>
        <fullName evidence="1">Uncharacterized protein</fullName>
    </submittedName>
</protein>
<dbReference type="Proteomes" id="UP001497644">
    <property type="component" value="Chromosome 13"/>
</dbReference>
<dbReference type="EMBL" id="OZ034836">
    <property type="protein sequence ID" value="CAL1677706.1"/>
    <property type="molecule type" value="Genomic_DNA"/>
</dbReference>
<evidence type="ECO:0000313" key="2">
    <source>
        <dbReference type="Proteomes" id="UP001497644"/>
    </source>
</evidence>
<accession>A0AAV2NC20</accession>
<evidence type="ECO:0000313" key="1">
    <source>
        <dbReference type="EMBL" id="CAL1677706.1"/>
    </source>
</evidence>
<gene>
    <name evidence="1" type="ORF">LPLAT_LOCUS3685</name>
</gene>
<dbReference type="AlphaFoldDB" id="A0AAV2NC20"/>
<keyword evidence="2" id="KW-1185">Reference proteome</keyword>
<organism evidence="1 2">
    <name type="scientific">Lasius platythorax</name>
    <dbReference type="NCBI Taxonomy" id="488582"/>
    <lineage>
        <taxon>Eukaryota</taxon>
        <taxon>Metazoa</taxon>
        <taxon>Ecdysozoa</taxon>
        <taxon>Arthropoda</taxon>
        <taxon>Hexapoda</taxon>
        <taxon>Insecta</taxon>
        <taxon>Pterygota</taxon>
        <taxon>Neoptera</taxon>
        <taxon>Endopterygota</taxon>
        <taxon>Hymenoptera</taxon>
        <taxon>Apocrita</taxon>
        <taxon>Aculeata</taxon>
        <taxon>Formicoidea</taxon>
        <taxon>Formicidae</taxon>
        <taxon>Formicinae</taxon>
        <taxon>Lasius</taxon>
        <taxon>Lasius</taxon>
    </lineage>
</organism>
<name>A0AAV2NC20_9HYME</name>
<sequence>MRDLWSRRATERECWWKIATRTSRREKEFAARYGFVITDDKSTSARSILSRPFNSLTWRGKPPHEETPGMANSCTKERMDARFWLL</sequence>
<proteinExistence type="predicted"/>
<reference evidence="1" key="1">
    <citation type="submission" date="2024-04" db="EMBL/GenBank/DDBJ databases">
        <authorList>
            <consortium name="Molecular Ecology Group"/>
        </authorList>
    </citation>
    <scope>NUCLEOTIDE SEQUENCE</scope>
</reference>